<gene>
    <name evidence="2" type="ORF">DYB34_005427</name>
</gene>
<dbReference type="SUPFAM" id="SSF48371">
    <property type="entry name" value="ARM repeat"/>
    <property type="match status" value="1"/>
</dbReference>
<dbReference type="AlphaFoldDB" id="A0A3R6ZZ08"/>
<feature type="compositionally biased region" description="Basic and acidic residues" evidence="1">
    <location>
        <begin position="600"/>
        <end position="611"/>
    </location>
</feature>
<comment type="caution">
    <text evidence="2">The sequence shown here is derived from an EMBL/GenBank/DDBJ whole genome shotgun (WGS) entry which is preliminary data.</text>
</comment>
<evidence type="ECO:0000256" key="1">
    <source>
        <dbReference type="SAM" id="MobiDB-lite"/>
    </source>
</evidence>
<dbReference type="GO" id="GO:0000159">
    <property type="term" value="C:protein phosphatase type 2A complex"/>
    <property type="evidence" value="ECO:0007669"/>
    <property type="project" value="InterPro"/>
</dbReference>
<sequence length="621" mass="68561">MAANTLNNANASVFVHMSGTHAVEGFAGSAIQSALLSSSFQLGAHGPPSGQLTQRRLEQEPLTPGEFCTKRAQDPNAHGYMDIHSFINPAQRVTLASQVVALLSLLWVTATNGMTNLKRAIVTGTYDDERGIFYGGARFHASHLRLHAFFQKTFDQASFTHVAFLNVHTGIGPPGNDTNKLGGSRASAFAVLDAWTTETAAAQFDPAKALRDAFYLHWDPVWKFNVGHCGRNLFPSSCNISADACERMKVMADDRKQARAVEKAEALYDAYPISCPMMRPMYAMRILLTKIKSSQKRHRVNTLLPVIELKPPAFPPQPTDSTHPVHRLNRSSTAALRDLQPEVPSPPPSAGHPSRRPPTPDDGPSWNNNSDLIDDRSPSPAAALSKVKRLARDEGQTTRPHTQAYTSYHQQLMYCMIQFVSKDHVLYTPIARGVLKYWPVGNAFKEIVFLIVLEELFEYVLAESDLAPVARTMGLRLGKCMSSIQQQVADRALACWNSPACVRVMNTYEKVGQDMFDLIRPNLVATMLSHWNVLTQQKARTAYKTYYNMGYEKAGNALDNVNDDNESELNSDESRFHKSQSPKHEATLRGSDNSDDGQEDKEQQHAVHVEEGGGGGMGGVA</sequence>
<dbReference type="InterPro" id="IPR016024">
    <property type="entry name" value="ARM-type_fold"/>
</dbReference>
<feature type="compositionally biased region" description="Acidic residues" evidence="1">
    <location>
        <begin position="561"/>
        <end position="571"/>
    </location>
</feature>
<reference evidence="2 3" key="1">
    <citation type="submission" date="2018-08" db="EMBL/GenBank/DDBJ databases">
        <title>Aphanomyces genome sequencing and annotation.</title>
        <authorList>
            <person name="Minardi D."/>
            <person name="Oidtmann B."/>
            <person name="Van Der Giezen M."/>
            <person name="Studholme D.J."/>
        </authorList>
    </citation>
    <scope>NUCLEOTIDE SEQUENCE [LARGE SCALE GENOMIC DNA]</scope>
    <source>
        <strain evidence="2 3">Si</strain>
    </source>
</reference>
<organism evidence="2 3">
    <name type="scientific">Aphanomyces astaci</name>
    <name type="common">Crayfish plague agent</name>
    <dbReference type="NCBI Taxonomy" id="112090"/>
    <lineage>
        <taxon>Eukaryota</taxon>
        <taxon>Sar</taxon>
        <taxon>Stramenopiles</taxon>
        <taxon>Oomycota</taxon>
        <taxon>Saprolegniomycetes</taxon>
        <taxon>Saprolegniales</taxon>
        <taxon>Verrucalvaceae</taxon>
        <taxon>Aphanomyces</taxon>
    </lineage>
</organism>
<dbReference type="GO" id="GO:0007165">
    <property type="term" value="P:signal transduction"/>
    <property type="evidence" value="ECO:0007669"/>
    <property type="project" value="InterPro"/>
</dbReference>
<dbReference type="PANTHER" id="PTHR10257:SF3">
    <property type="entry name" value="SERINE_THREONINE-PROTEIN PHOSPHATASE 2A 56 KDA REGULATORY SUBUNIT GAMMA ISOFORM"/>
    <property type="match status" value="1"/>
</dbReference>
<feature type="region of interest" description="Disordered" evidence="1">
    <location>
        <begin position="560"/>
        <end position="621"/>
    </location>
</feature>
<dbReference type="Pfam" id="PF10994">
    <property type="entry name" value="DUF2817"/>
    <property type="match status" value="2"/>
</dbReference>
<dbReference type="Gene3D" id="1.25.10.10">
    <property type="entry name" value="Leucine-rich Repeat Variant"/>
    <property type="match status" value="1"/>
</dbReference>
<dbReference type="EMBL" id="QUTB01011729">
    <property type="protein sequence ID" value="RHY37372.1"/>
    <property type="molecule type" value="Genomic_DNA"/>
</dbReference>
<evidence type="ECO:0000313" key="2">
    <source>
        <dbReference type="EMBL" id="RHY37372.1"/>
    </source>
</evidence>
<proteinExistence type="predicted"/>
<dbReference type="VEuPathDB" id="FungiDB:H257_09224"/>
<feature type="compositionally biased region" description="Pro residues" evidence="1">
    <location>
        <begin position="343"/>
        <end position="361"/>
    </location>
</feature>
<dbReference type="InterPro" id="IPR011989">
    <property type="entry name" value="ARM-like"/>
</dbReference>
<dbReference type="PANTHER" id="PTHR10257">
    <property type="entry name" value="SERINE/THREONINE PROTEIN PHOSPHATASE 2A PP2A REGULATORY SUBUNIT B"/>
    <property type="match status" value="1"/>
</dbReference>
<evidence type="ECO:0000313" key="3">
    <source>
        <dbReference type="Proteomes" id="UP000283543"/>
    </source>
</evidence>
<dbReference type="InterPro" id="IPR021259">
    <property type="entry name" value="DUF2817"/>
</dbReference>
<accession>A0A3R6ZZ08</accession>
<dbReference type="Pfam" id="PF01603">
    <property type="entry name" value="B56"/>
    <property type="match status" value="1"/>
</dbReference>
<feature type="region of interest" description="Disordered" evidence="1">
    <location>
        <begin position="336"/>
        <end position="402"/>
    </location>
</feature>
<dbReference type="GO" id="GO:0019888">
    <property type="term" value="F:protein phosphatase regulator activity"/>
    <property type="evidence" value="ECO:0007669"/>
    <property type="project" value="InterPro"/>
</dbReference>
<name>A0A3R6ZZ08_APHAT</name>
<dbReference type="VEuPathDB" id="FungiDB:H257_03931"/>
<feature type="compositionally biased region" description="Gly residues" evidence="1">
    <location>
        <begin position="612"/>
        <end position="621"/>
    </location>
</feature>
<dbReference type="InterPro" id="IPR002554">
    <property type="entry name" value="PP2A_B56"/>
</dbReference>
<protein>
    <submittedName>
        <fullName evidence="2">Uncharacterized protein</fullName>
    </submittedName>
</protein>
<dbReference type="Proteomes" id="UP000283543">
    <property type="component" value="Unassembled WGS sequence"/>
</dbReference>
<feature type="compositionally biased region" description="Basic and acidic residues" evidence="1">
    <location>
        <begin position="572"/>
        <end position="587"/>
    </location>
</feature>